<evidence type="ECO:0000256" key="5">
    <source>
        <dbReference type="SAM" id="MobiDB-lite"/>
    </source>
</evidence>
<dbReference type="EMBL" id="CAAKMV010000141">
    <property type="protein sequence ID" value="VIO59991.1"/>
    <property type="molecule type" value="Genomic_DNA"/>
</dbReference>
<feature type="domain" description="CBS" evidence="7">
    <location>
        <begin position="321"/>
        <end position="378"/>
    </location>
</feature>
<dbReference type="PROSITE" id="PS00962">
    <property type="entry name" value="RIBOSOMAL_S2_1"/>
    <property type="match status" value="1"/>
</dbReference>
<protein>
    <recommendedName>
        <fullName evidence="10">N-acetyltransferase domain-containing protein</fullName>
    </recommendedName>
</protein>
<organism evidence="9">
    <name type="scientific">Gibberella zeae</name>
    <name type="common">Wheat head blight fungus</name>
    <name type="synonym">Fusarium graminearum</name>
    <dbReference type="NCBI Taxonomy" id="5518"/>
    <lineage>
        <taxon>Eukaryota</taxon>
        <taxon>Fungi</taxon>
        <taxon>Dikarya</taxon>
        <taxon>Ascomycota</taxon>
        <taxon>Pezizomycotina</taxon>
        <taxon>Sordariomycetes</taxon>
        <taxon>Hypocreomycetidae</taxon>
        <taxon>Hypocreales</taxon>
        <taxon>Nectriaceae</taxon>
        <taxon>Fusarium</taxon>
    </lineage>
</organism>
<feature type="compositionally biased region" description="Basic residues" evidence="5">
    <location>
        <begin position="129"/>
        <end position="142"/>
    </location>
</feature>
<dbReference type="Gene3D" id="3.40.630.30">
    <property type="match status" value="1"/>
</dbReference>
<dbReference type="GO" id="GO:0006412">
    <property type="term" value="P:translation"/>
    <property type="evidence" value="ECO:0007669"/>
    <property type="project" value="InterPro"/>
</dbReference>
<dbReference type="Pfam" id="PF00318">
    <property type="entry name" value="Ribosomal_S2"/>
    <property type="match status" value="1"/>
</dbReference>
<feature type="region of interest" description="Disordered" evidence="5">
    <location>
        <begin position="809"/>
        <end position="830"/>
    </location>
</feature>
<dbReference type="GO" id="GO:0003735">
    <property type="term" value="F:structural constituent of ribosome"/>
    <property type="evidence" value="ECO:0007669"/>
    <property type="project" value="InterPro"/>
</dbReference>
<dbReference type="GO" id="GO:0016747">
    <property type="term" value="F:acyltransferase activity, transferring groups other than amino-acyl groups"/>
    <property type="evidence" value="ECO:0007669"/>
    <property type="project" value="InterPro"/>
</dbReference>
<feature type="compositionally biased region" description="Polar residues" evidence="5">
    <location>
        <begin position="812"/>
        <end position="830"/>
    </location>
</feature>
<feature type="compositionally biased region" description="Basic residues" evidence="5">
    <location>
        <begin position="679"/>
        <end position="691"/>
    </location>
</feature>
<dbReference type="PANTHER" id="PTHR43138:SF2">
    <property type="entry name" value="PROTEIN SPT10"/>
    <property type="match status" value="1"/>
</dbReference>
<feature type="region of interest" description="Disordered" evidence="5">
    <location>
        <begin position="627"/>
        <end position="697"/>
    </location>
</feature>
<dbReference type="PRINTS" id="PR00395">
    <property type="entry name" value="RIBOSOMALS2"/>
</dbReference>
<dbReference type="PANTHER" id="PTHR43138">
    <property type="entry name" value="ACETYLTRANSFERASE, GNAT FAMILY"/>
    <property type="match status" value="1"/>
</dbReference>
<dbReference type="InterPro" id="IPR052742">
    <property type="entry name" value="Mito_N-acetyltransferase"/>
</dbReference>
<dbReference type="Pfam" id="PF00583">
    <property type="entry name" value="Acetyltransf_1"/>
    <property type="match status" value="1"/>
</dbReference>
<proteinExistence type="inferred from homology"/>
<dbReference type="InterPro" id="IPR005706">
    <property type="entry name" value="Ribosomal_uS2_bac/mit/plastid"/>
</dbReference>
<dbReference type="Gene3D" id="3.10.580.10">
    <property type="entry name" value="CBS-domain"/>
    <property type="match status" value="2"/>
</dbReference>
<dbReference type="Pfam" id="PF00571">
    <property type="entry name" value="CBS"/>
    <property type="match status" value="4"/>
</dbReference>
<comment type="similarity">
    <text evidence="1">Belongs to the universal ribosomal protein uS2 family.</text>
</comment>
<dbReference type="SUPFAM" id="SSF52313">
    <property type="entry name" value="Ribosomal protein S2"/>
    <property type="match status" value="1"/>
</dbReference>
<feature type="region of interest" description="Disordered" evidence="5">
    <location>
        <begin position="1676"/>
        <end position="1723"/>
    </location>
</feature>
<feature type="compositionally biased region" description="Acidic residues" evidence="5">
    <location>
        <begin position="663"/>
        <end position="675"/>
    </location>
</feature>
<reference evidence="9" key="1">
    <citation type="submission" date="2019-04" db="EMBL/GenBank/DDBJ databases">
        <authorList>
            <person name="Melise S."/>
            <person name="Noan J."/>
            <person name="Okalmin O."/>
        </authorList>
    </citation>
    <scope>NUCLEOTIDE SEQUENCE</scope>
    <source>
        <strain evidence="9">FN9</strain>
    </source>
</reference>
<evidence type="ECO:0000313" key="8">
    <source>
        <dbReference type="EMBL" id="CAG2007634.1"/>
    </source>
</evidence>
<dbReference type="InterPro" id="IPR015416">
    <property type="entry name" value="Znf_H2C2_histone_UAS-bd"/>
</dbReference>
<accession>A0A4E9E2P1</accession>
<dbReference type="Pfam" id="PF09337">
    <property type="entry name" value="zf-H2C2"/>
    <property type="match status" value="1"/>
</dbReference>
<dbReference type="HAMAP" id="MF_00291_B">
    <property type="entry name" value="Ribosomal_uS2_B"/>
    <property type="match status" value="1"/>
</dbReference>
<evidence type="ECO:0008006" key="10">
    <source>
        <dbReference type="Google" id="ProtNLM"/>
    </source>
</evidence>
<dbReference type="EMBL" id="CAJPIJ010000189">
    <property type="protein sequence ID" value="CAG2007634.1"/>
    <property type="molecule type" value="Genomic_DNA"/>
</dbReference>
<dbReference type="Proteomes" id="UP000746612">
    <property type="component" value="Unassembled WGS sequence"/>
</dbReference>
<keyword evidence="2" id="KW-0689">Ribosomal protein</keyword>
<dbReference type="PROSITE" id="PS51371">
    <property type="entry name" value="CBS"/>
    <property type="match status" value="4"/>
</dbReference>
<reference evidence="8" key="2">
    <citation type="submission" date="2021-03" db="EMBL/GenBank/DDBJ databases">
        <authorList>
            <person name="Alouane T."/>
            <person name="Langin T."/>
            <person name="Bonhomme L."/>
        </authorList>
    </citation>
    <scope>NUCLEOTIDE SEQUENCE</scope>
    <source>
        <strain evidence="8">MDC_Fg202</strain>
    </source>
</reference>
<feature type="domain" description="CBS" evidence="7">
    <location>
        <begin position="151"/>
        <end position="210"/>
    </location>
</feature>
<feature type="domain" description="N-acetyltransferase" evidence="6">
    <location>
        <begin position="1451"/>
        <end position="1601"/>
    </location>
</feature>
<dbReference type="PROSITE" id="PS51186">
    <property type="entry name" value="GNAT"/>
    <property type="match status" value="1"/>
</dbReference>
<dbReference type="SUPFAM" id="SSF54631">
    <property type="entry name" value="CBS-domain pair"/>
    <property type="match status" value="2"/>
</dbReference>
<evidence type="ECO:0000256" key="1">
    <source>
        <dbReference type="ARBA" id="ARBA00006242"/>
    </source>
</evidence>
<dbReference type="CDD" id="cd01425">
    <property type="entry name" value="RPS2"/>
    <property type="match status" value="1"/>
</dbReference>
<dbReference type="SMART" id="SM00666">
    <property type="entry name" value="PB1"/>
    <property type="match status" value="1"/>
</dbReference>
<feature type="region of interest" description="Disordered" evidence="5">
    <location>
        <begin position="758"/>
        <end position="779"/>
    </location>
</feature>
<feature type="domain" description="CBS" evidence="7">
    <location>
        <begin position="218"/>
        <end position="274"/>
    </location>
</feature>
<evidence type="ECO:0000259" key="7">
    <source>
        <dbReference type="PROSITE" id="PS51371"/>
    </source>
</evidence>
<dbReference type="CDD" id="cd17782">
    <property type="entry name" value="CBS_pair_MUG70_2"/>
    <property type="match status" value="1"/>
</dbReference>
<dbReference type="SMART" id="SM00116">
    <property type="entry name" value="CBS"/>
    <property type="match status" value="4"/>
</dbReference>
<dbReference type="InterPro" id="IPR016181">
    <property type="entry name" value="Acyl_CoA_acyltransferase"/>
</dbReference>
<dbReference type="Gene3D" id="3.40.50.10490">
    <property type="entry name" value="Glucose-6-phosphate isomerase like protein, domain 1"/>
    <property type="match status" value="1"/>
</dbReference>
<dbReference type="SUPFAM" id="SSF55729">
    <property type="entry name" value="Acyl-CoA N-acyltransferases (Nat)"/>
    <property type="match status" value="1"/>
</dbReference>
<evidence type="ECO:0000259" key="6">
    <source>
        <dbReference type="PROSITE" id="PS51186"/>
    </source>
</evidence>
<sequence length="1890" mass="206015">SLQPGQKLTFYCIFLPPTLFCLQRNKIAIVLWAATINRTDSYCLVLVPSAAMSGHSHNTHRSTPNKGRGAVPFANSPSGGGGGGSSNIPRPVLEPTPPAETGSSFSASRQKQSKRDEAIRKKLENDLSKKKHLTSRARHSRKAPPGTVLALKPSQALQIKPNTTVSEAAQLMAAKREDCVLVTDDDDRIAGIFTAKDLAFRVVGAGAKASAVTIAEIMTKNPLCARTDTSATDALDLMVRKGFRHLPVMDENQDISGVLDITKCFYDAMEKLERAYSSSRKLYDALEGVQSELGSTQPQQIIQYVEALRSKMSGPTLETVLNGVPPTTVSVRTSVREAAQLMKENRTTAVLVQDQGAITGIFTSKDVVLRVIAPGLDPANCSVVRVMTPHPDFAPMDMTLQAALRKMHDGHYLNLPVMNDGGEIVGMVDVLKLTYATLDQINAMSNNNDEGPAWNKFWLSLDAETESMMSGEGSQAQHTNLGSRLTSPDMVRDRLNDTVAPGDSASHVGMESPPRSILPDVLEHQLPEELPFPFKFKAPSGRVHRMKIVATDGIEAFVEAIASKLGAEADNIGGVPDVEDGKIVGSGFALSFLDDEGDSISITADHDLLEAVILARQAHHDKVDLFVHDPEKPPVSAADPRHPATPSVSTGAGLRERRKWWPEEEEEEDDDDSEDEHPARRRKSRAAHTHAHAHEEQIIAGVPNELILPGAIVTLAVAISSNPQVVAMILRNAPVRHCRHTMASPISRSILRRMSTQVTPKTEAAPEMKEWTTSQATAAPPKIVSAARKKQRIVQDGILSLRTNSAHEHKVSTWTTPNKNSNSATPATPAQQYREWKRIQANTRSLGSKLVKRYIPTELVNNPPGPEDITLELLLASQTHIGHKTSLWNPANSRYIYGVRQGVHMISLETTAAHLRRAARVVEEVAYNAGLILFVGNRKGQMEIVTQAAEMAGACHLFTKWTPGGITNRDVILKMAGTKVVDHKDVELPGFENYRGSARPLMPDLVVCLNPLENYTLLYECGLKSIPTIGVIDTNADPSWVTYTIPANDDSLRAMAVVGGVLGRAGQRGYQRRMADAKKDKSTWQNPPDIVQHMSREKKVAIAERKNVMGQMQHNLEGFSEEEQKILREQFYGEESEVTETDLIKMMAQTASVDVKPSAADSASDSRLANIEEELSGLKAAAEAIEAETHYAPNPTPTESAPASSEQPIVSEVVVEAQSAESSPDSRLLSIEEQLSSLKVVAEAIEAEAQSATKPTESVLASAEQPIVSEVVVEAQVAAQPAQSSPDSRLASIEEQLSSLKVVADAIEAETQTTTKPAESIPSSPEEPVISQVVVEAQVESQVESQIETQPAESTSDSRLTSIEEQLVRSKKMPAMLDDPASPTIYRVSGQPPYPDPSSPGFPADIIPRQVTLRDRQTVATIVPFASKHQVPESLIAYLCDQINKEIEGGDTYPMMEPFAADKFGSYWFQNFGAIMLLGNVERAEDVVEGKDWSRECLGSFYIKPNYPGRSSHVCNAGFLVTDAARNRGVGRLMGEAYLDWAPRLGYTYSVFNLVYETNVASCRIWDALGFKRIGRVKGCGNLRSYSGQLIDAIIYGRDLSPSESGELLLDGDKLMLKDKEVISDPTRQFDIARQVHVQQHGGINKTTATIAEKYHWSRIKETVSDVIRSCVECKELGKTPNPGGARKAASSSNQGGRRSGVARGDSNEHQVQETSPPATQMLPLQDHSIIPTLSQQRPGHDHPPNPYANPADISLIAHSHALQSSTIHHPLHSQNPMLQDPPAGHHPHDHSVYQPIDPQIINQSSPHDLGPFDQYHSPADFQALLNATEDVGQDVVDQDLEMLIDHQDDDNVMDGTVSMSGMGVGETDNQGLVHKERSLYNLGFGVSGT</sequence>
<feature type="region of interest" description="Disordered" evidence="5">
    <location>
        <begin position="53"/>
        <end position="147"/>
    </location>
</feature>
<gene>
    <name evidence="9" type="ORF">FUG_LOCUS356300</name>
    <name evidence="8" type="ORF">MDCFG202_LOCUS545836</name>
</gene>
<dbReference type="Gene3D" id="1.10.340.70">
    <property type="match status" value="1"/>
</dbReference>
<dbReference type="InterPro" id="IPR023591">
    <property type="entry name" value="Ribosomal_uS2_flav_dom_sf"/>
</dbReference>
<evidence type="ECO:0000256" key="3">
    <source>
        <dbReference type="ARBA" id="ARBA00023274"/>
    </source>
</evidence>
<dbReference type="GO" id="GO:0015935">
    <property type="term" value="C:small ribosomal subunit"/>
    <property type="evidence" value="ECO:0007669"/>
    <property type="project" value="InterPro"/>
</dbReference>
<dbReference type="InterPro" id="IPR001865">
    <property type="entry name" value="Ribosomal_uS2"/>
</dbReference>
<dbReference type="SUPFAM" id="SSF54277">
    <property type="entry name" value="CAD &amp; PB1 domains"/>
    <property type="match status" value="1"/>
</dbReference>
<keyword evidence="4" id="KW-0129">CBS domain</keyword>
<feature type="compositionally biased region" description="Polar residues" evidence="5">
    <location>
        <begin position="101"/>
        <end position="110"/>
    </location>
</feature>
<name>A0A4E9E2P1_GIBZA</name>
<dbReference type="InterPro" id="IPR018130">
    <property type="entry name" value="Ribosomal_uS2_CS"/>
</dbReference>
<dbReference type="CDD" id="cd17781">
    <property type="entry name" value="CBS_pair_MUG70_1"/>
    <property type="match status" value="1"/>
</dbReference>
<dbReference type="InterPro" id="IPR000182">
    <property type="entry name" value="GNAT_dom"/>
</dbReference>
<evidence type="ECO:0000256" key="4">
    <source>
        <dbReference type="PROSITE-ProRule" id="PRU00703"/>
    </source>
</evidence>
<feature type="compositionally biased region" description="Basic and acidic residues" evidence="5">
    <location>
        <begin position="113"/>
        <end position="128"/>
    </location>
</feature>
<feature type="domain" description="CBS" evidence="7">
    <location>
        <begin position="387"/>
        <end position="444"/>
    </location>
</feature>
<dbReference type="InterPro" id="IPR000644">
    <property type="entry name" value="CBS_dom"/>
</dbReference>
<keyword evidence="3" id="KW-0687">Ribonucleoprotein</keyword>
<evidence type="ECO:0000256" key="2">
    <source>
        <dbReference type="ARBA" id="ARBA00022980"/>
    </source>
</evidence>
<evidence type="ECO:0000313" key="9">
    <source>
        <dbReference type="EMBL" id="VIO59991.1"/>
    </source>
</evidence>
<feature type="non-terminal residue" evidence="9">
    <location>
        <position position="1"/>
    </location>
</feature>
<dbReference type="GO" id="GO:0005634">
    <property type="term" value="C:nucleus"/>
    <property type="evidence" value="ECO:0007669"/>
    <property type="project" value="TreeGrafter"/>
</dbReference>
<dbReference type="InterPro" id="IPR046342">
    <property type="entry name" value="CBS_dom_sf"/>
</dbReference>
<dbReference type="InterPro" id="IPR000270">
    <property type="entry name" value="PB1_dom"/>
</dbReference>
<feature type="region of interest" description="Disordered" evidence="5">
    <location>
        <begin position="1771"/>
        <end position="1790"/>
    </location>
</feature>